<dbReference type="PANTHER" id="PTHR24220:SF86">
    <property type="entry name" value="ABC TRANSPORTER ABCH.1"/>
    <property type="match status" value="1"/>
</dbReference>
<dbReference type="GO" id="GO:0016887">
    <property type="term" value="F:ATP hydrolysis activity"/>
    <property type="evidence" value="ECO:0007669"/>
    <property type="project" value="InterPro"/>
</dbReference>
<protein>
    <submittedName>
        <fullName evidence="5">ABC transporter ATP-binding protein</fullName>
    </submittedName>
</protein>
<dbReference type="InterPro" id="IPR015854">
    <property type="entry name" value="ABC_transpr_LolD-like"/>
</dbReference>
<evidence type="ECO:0000313" key="5">
    <source>
        <dbReference type="EMBL" id="MBE6504176.1"/>
    </source>
</evidence>
<evidence type="ECO:0000256" key="2">
    <source>
        <dbReference type="ARBA" id="ARBA00022741"/>
    </source>
</evidence>
<dbReference type="GO" id="GO:0098796">
    <property type="term" value="C:membrane protein complex"/>
    <property type="evidence" value="ECO:0007669"/>
    <property type="project" value="UniProtKB-ARBA"/>
</dbReference>
<feature type="domain" description="ABC transporter" evidence="4">
    <location>
        <begin position="4"/>
        <end position="222"/>
    </location>
</feature>
<accession>A0A8T3VD08</accession>
<sequence length="224" mass="24927">MELIRLTNVLKQYDDGAVTALNNINLSIEKGSFVSIIGPSGSGKSTLLNMLGALDSPDSGQVIINGIDLARQKDLSDFRRHEIGFIFQLHNLLPNLNVQENVEIPLMDAKMPEKDKHRRALLFIEAVGLLDKRKQKPNKLSGGERQRVAIARALVNFPSIILADEPTGALDTKNGQKVLDVLRFVHESIDATLIIVTHDIDVARLADRTIEIRDGQVINDYYNR</sequence>
<dbReference type="PANTHER" id="PTHR24220">
    <property type="entry name" value="IMPORT ATP-BINDING PROTEIN"/>
    <property type="match status" value="1"/>
</dbReference>
<dbReference type="Gene3D" id="3.40.50.300">
    <property type="entry name" value="P-loop containing nucleotide triphosphate hydrolases"/>
    <property type="match status" value="1"/>
</dbReference>
<evidence type="ECO:0000259" key="4">
    <source>
        <dbReference type="PROSITE" id="PS50893"/>
    </source>
</evidence>
<keyword evidence="3 5" id="KW-0067">ATP-binding</keyword>
<proteinExistence type="predicted"/>
<keyword evidence="1" id="KW-0813">Transport</keyword>
<dbReference type="PROSITE" id="PS00211">
    <property type="entry name" value="ABC_TRANSPORTER_1"/>
    <property type="match status" value="1"/>
</dbReference>
<keyword evidence="2" id="KW-0547">Nucleotide-binding</keyword>
<dbReference type="PROSITE" id="PS50893">
    <property type="entry name" value="ABC_TRANSPORTER_2"/>
    <property type="match status" value="1"/>
</dbReference>
<gene>
    <name evidence="5" type="ORF">E7Z73_00330</name>
</gene>
<dbReference type="InterPro" id="IPR003593">
    <property type="entry name" value="AAA+_ATPase"/>
</dbReference>
<dbReference type="FunFam" id="3.40.50.300:FF:000032">
    <property type="entry name" value="Export ABC transporter ATP-binding protein"/>
    <property type="match status" value="1"/>
</dbReference>
<dbReference type="GO" id="GO:0005524">
    <property type="term" value="F:ATP binding"/>
    <property type="evidence" value="ECO:0007669"/>
    <property type="project" value="UniProtKB-KW"/>
</dbReference>
<evidence type="ECO:0000256" key="3">
    <source>
        <dbReference type="ARBA" id="ARBA00022840"/>
    </source>
</evidence>
<comment type="caution">
    <text evidence="5">The sequence shown here is derived from an EMBL/GenBank/DDBJ whole genome shotgun (WGS) entry which is preliminary data.</text>
</comment>
<dbReference type="InterPro" id="IPR017911">
    <property type="entry name" value="MacB-like_ATP-bd"/>
</dbReference>
<dbReference type="Proteomes" id="UP000762703">
    <property type="component" value="Unassembled WGS sequence"/>
</dbReference>
<dbReference type="EMBL" id="SUTE01000002">
    <property type="protein sequence ID" value="MBE6504176.1"/>
    <property type="molecule type" value="Genomic_DNA"/>
</dbReference>
<dbReference type="RefSeq" id="WP_303735815.1">
    <property type="nucleotide sequence ID" value="NZ_SUTE01000002.1"/>
</dbReference>
<dbReference type="CDD" id="cd03255">
    <property type="entry name" value="ABC_MJ0796_LolCDE_FtsE"/>
    <property type="match status" value="1"/>
</dbReference>
<dbReference type="GO" id="GO:0022857">
    <property type="term" value="F:transmembrane transporter activity"/>
    <property type="evidence" value="ECO:0007669"/>
    <property type="project" value="TreeGrafter"/>
</dbReference>
<dbReference type="InterPro" id="IPR017871">
    <property type="entry name" value="ABC_transporter-like_CS"/>
</dbReference>
<organism evidence="5 6">
    <name type="scientific">Methanobrevibacter millerae</name>
    <dbReference type="NCBI Taxonomy" id="230361"/>
    <lineage>
        <taxon>Archaea</taxon>
        <taxon>Methanobacteriati</taxon>
        <taxon>Methanobacteriota</taxon>
        <taxon>Methanomada group</taxon>
        <taxon>Methanobacteria</taxon>
        <taxon>Methanobacteriales</taxon>
        <taxon>Methanobacteriaceae</taxon>
        <taxon>Methanobrevibacter</taxon>
    </lineage>
</organism>
<name>A0A8T3VD08_9EURY</name>
<evidence type="ECO:0000256" key="1">
    <source>
        <dbReference type="ARBA" id="ARBA00022448"/>
    </source>
</evidence>
<dbReference type="GO" id="GO:0005886">
    <property type="term" value="C:plasma membrane"/>
    <property type="evidence" value="ECO:0007669"/>
    <property type="project" value="TreeGrafter"/>
</dbReference>
<dbReference type="SUPFAM" id="SSF52540">
    <property type="entry name" value="P-loop containing nucleoside triphosphate hydrolases"/>
    <property type="match status" value="1"/>
</dbReference>
<evidence type="ECO:0000313" key="6">
    <source>
        <dbReference type="Proteomes" id="UP000762703"/>
    </source>
</evidence>
<dbReference type="InterPro" id="IPR003439">
    <property type="entry name" value="ABC_transporter-like_ATP-bd"/>
</dbReference>
<dbReference type="InterPro" id="IPR027417">
    <property type="entry name" value="P-loop_NTPase"/>
</dbReference>
<dbReference type="Pfam" id="PF00005">
    <property type="entry name" value="ABC_tran"/>
    <property type="match status" value="1"/>
</dbReference>
<dbReference type="SMART" id="SM00382">
    <property type="entry name" value="AAA"/>
    <property type="match status" value="1"/>
</dbReference>
<reference evidence="5" key="1">
    <citation type="submission" date="2019-04" db="EMBL/GenBank/DDBJ databases">
        <title>Evolution of Biomass-Degrading Anaerobic Consortia Revealed by Metagenomics.</title>
        <authorList>
            <person name="Peng X."/>
        </authorList>
    </citation>
    <scope>NUCLEOTIDE SEQUENCE</scope>
    <source>
        <strain evidence="5">SIG12</strain>
    </source>
</reference>
<dbReference type="AlphaFoldDB" id="A0A8T3VD08"/>